<proteinExistence type="predicted"/>
<dbReference type="AlphaFoldDB" id="A0A4Z1R891"/>
<organism evidence="3 4">
    <name type="scientific">Luteimonas yindakuii</name>
    <dbReference type="NCBI Taxonomy" id="2565782"/>
    <lineage>
        <taxon>Bacteria</taxon>
        <taxon>Pseudomonadati</taxon>
        <taxon>Pseudomonadota</taxon>
        <taxon>Gammaproteobacteria</taxon>
        <taxon>Lysobacterales</taxon>
        <taxon>Lysobacteraceae</taxon>
        <taxon>Luteimonas</taxon>
    </lineage>
</organism>
<dbReference type="Pfam" id="PF03334">
    <property type="entry name" value="PhaG_MnhG_YufB"/>
    <property type="match status" value="1"/>
</dbReference>
<keyword evidence="2" id="KW-0472">Membrane</keyword>
<dbReference type="NCBIfam" id="TIGR01300">
    <property type="entry name" value="CPA3_mnhG_phaG"/>
    <property type="match status" value="1"/>
</dbReference>
<dbReference type="GO" id="GO:0015385">
    <property type="term" value="F:sodium:proton antiporter activity"/>
    <property type="evidence" value="ECO:0007669"/>
    <property type="project" value="TreeGrafter"/>
</dbReference>
<feature type="region of interest" description="Disordered" evidence="1">
    <location>
        <begin position="99"/>
        <end position="135"/>
    </location>
</feature>
<feature type="transmembrane region" description="Helical" evidence="2">
    <location>
        <begin position="72"/>
        <end position="90"/>
    </location>
</feature>
<reference evidence="3 4" key="1">
    <citation type="submission" date="2019-01" db="EMBL/GenBank/DDBJ databases">
        <authorList>
            <person name="Zhang S."/>
        </authorList>
    </citation>
    <scope>NUCLEOTIDE SEQUENCE [LARGE SCALE GENOMIC DNA]</scope>
    <source>
        <strain evidence="3 4">1626</strain>
    </source>
</reference>
<dbReference type="InterPro" id="IPR005133">
    <property type="entry name" value="PhaG_MnhG_YufB"/>
</dbReference>
<gene>
    <name evidence="3" type="ORF">E4582_11455</name>
</gene>
<dbReference type="EMBL" id="SPUH01000002">
    <property type="protein sequence ID" value="TKS52848.1"/>
    <property type="molecule type" value="Genomic_DNA"/>
</dbReference>
<keyword evidence="2" id="KW-1133">Transmembrane helix</keyword>
<dbReference type="RefSeq" id="WP_134674969.1">
    <property type="nucleotide sequence ID" value="NZ_CP039383.2"/>
</dbReference>
<dbReference type="Proteomes" id="UP000298681">
    <property type="component" value="Unassembled WGS sequence"/>
</dbReference>
<feature type="transmembrane region" description="Helical" evidence="2">
    <location>
        <begin position="6"/>
        <end position="29"/>
    </location>
</feature>
<dbReference type="OrthoDB" id="9813804at2"/>
<accession>A0A4Z1R891</accession>
<comment type="caution">
    <text evidence="3">The sequence shown here is derived from an EMBL/GenBank/DDBJ whole genome shotgun (WGS) entry which is preliminary data.</text>
</comment>
<protein>
    <submittedName>
        <fullName evidence="3">Monovalent cation/H(+) antiporter subunit G</fullName>
    </submittedName>
</protein>
<feature type="compositionally biased region" description="Basic and acidic residues" evidence="1">
    <location>
        <begin position="110"/>
        <end position="135"/>
    </location>
</feature>
<evidence type="ECO:0000313" key="3">
    <source>
        <dbReference type="EMBL" id="TKS52848.1"/>
    </source>
</evidence>
<evidence type="ECO:0000256" key="1">
    <source>
        <dbReference type="SAM" id="MobiDB-lite"/>
    </source>
</evidence>
<dbReference type="PANTHER" id="PTHR34703:SF1">
    <property type="entry name" value="ANTIPORTER SUBUNIT MNHG2-RELATED"/>
    <property type="match status" value="1"/>
</dbReference>
<keyword evidence="4" id="KW-1185">Reference proteome</keyword>
<dbReference type="PANTHER" id="PTHR34703">
    <property type="entry name" value="ANTIPORTER SUBUNIT MNHG2-RELATED"/>
    <property type="match status" value="1"/>
</dbReference>
<keyword evidence="2" id="KW-0812">Transmembrane</keyword>
<evidence type="ECO:0000256" key="2">
    <source>
        <dbReference type="SAM" id="Phobius"/>
    </source>
</evidence>
<feature type="transmembrane region" description="Helical" evidence="2">
    <location>
        <begin position="41"/>
        <end position="60"/>
    </location>
</feature>
<evidence type="ECO:0000313" key="4">
    <source>
        <dbReference type="Proteomes" id="UP000298681"/>
    </source>
</evidence>
<name>A0A4Z1R891_9GAMM</name>
<sequence>MIATLLAALIIFMLLVGAFFVFLGGFSLVKLSSFFHRIHGPTKASTLGVGSILFASVIYHTTYGSGLHPRELLITLFLFMTAPVSAHLMSRAALSLMDGRPDDPSVTPDPEAHIRDDADEIAEQRARDHERPHVE</sequence>